<keyword evidence="3" id="KW-0274">FAD</keyword>
<dbReference type="EMBL" id="JAPEIS010000001">
    <property type="protein sequence ID" value="KAJ8071879.1"/>
    <property type="molecule type" value="Genomic_DNA"/>
</dbReference>
<feature type="chain" id="PRO_5040977682" description="FAD-binding PCMH-type domain-containing protein" evidence="5">
    <location>
        <begin position="24"/>
        <end position="502"/>
    </location>
</feature>
<dbReference type="GO" id="GO:0016491">
    <property type="term" value="F:oxidoreductase activity"/>
    <property type="evidence" value="ECO:0007669"/>
    <property type="project" value="UniProtKB-KW"/>
</dbReference>
<evidence type="ECO:0000256" key="5">
    <source>
        <dbReference type="SAM" id="SignalP"/>
    </source>
</evidence>
<keyword evidence="2" id="KW-0285">Flavoprotein</keyword>
<dbReference type="Pfam" id="PF01565">
    <property type="entry name" value="FAD_binding_4"/>
    <property type="match status" value="1"/>
</dbReference>
<name>A0A9X0AZL9_9HELO</name>
<feature type="domain" description="FAD-binding PCMH-type" evidence="6">
    <location>
        <begin position="66"/>
        <end position="240"/>
    </location>
</feature>
<reference evidence="7" key="1">
    <citation type="submission" date="2022-11" db="EMBL/GenBank/DDBJ databases">
        <title>Genome Resource of Sclerotinia nivalis Strain SnTB1, a Plant Pathogen Isolated from American Ginseng.</title>
        <authorList>
            <person name="Fan S."/>
        </authorList>
    </citation>
    <scope>NUCLEOTIDE SEQUENCE</scope>
    <source>
        <strain evidence="7">SnTB1</strain>
    </source>
</reference>
<dbReference type="OrthoDB" id="2151789at2759"/>
<evidence type="ECO:0000256" key="2">
    <source>
        <dbReference type="ARBA" id="ARBA00022630"/>
    </source>
</evidence>
<dbReference type="Gene3D" id="3.30.43.10">
    <property type="entry name" value="Uridine Diphospho-n-acetylenolpyruvylglucosamine Reductase, domain 2"/>
    <property type="match status" value="1"/>
</dbReference>
<comment type="caution">
    <text evidence="7">The sequence shown here is derived from an EMBL/GenBank/DDBJ whole genome shotgun (WGS) entry which is preliminary data.</text>
</comment>
<keyword evidence="8" id="KW-1185">Reference proteome</keyword>
<protein>
    <recommendedName>
        <fullName evidence="6">FAD-binding PCMH-type domain-containing protein</fullName>
    </recommendedName>
</protein>
<evidence type="ECO:0000313" key="8">
    <source>
        <dbReference type="Proteomes" id="UP001152300"/>
    </source>
</evidence>
<dbReference type="SUPFAM" id="SSF56176">
    <property type="entry name" value="FAD-binding/transporter-associated domain-like"/>
    <property type="match status" value="1"/>
</dbReference>
<dbReference type="Proteomes" id="UP001152300">
    <property type="component" value="Unassembled WGS sequence"/>
</dbReference>
<evidence type="ECO:0000259" key="6">
    <source>
        <dbReference type="PROSITE" id="PS51387"/>
    </source>
</evidence>
<proteinExistence type="inferred from homology"/>
<dbReference type="InterPro" id="IPR016169">
    <property type="entry name" value="FAD-bd_PCMH_sub2"/>
</dbReference>
<feature type="signal peptide" evidence="5">
    <location>
        <begin position="1"/>
        <end position="23"/>
    </location>
</feature>
<dbReference type="InterPro" id="IPR050416">
    <property type="entry name" value="FAD-linked_Oxidoreductase"/>
</dbReference>
<gene>
    <name evidence="7" type="ORF">OCU04_002187</name>
</gene>
<dbReference type="InterPro" id="IPR006094">
    <property type="entry name" value="Oxid_FAD_bind_N"/>
</dbReference>
<dbReference type="InterPro" id="IPR016166">
    <property type="entry name" value="FAD-bd_PCMH"/>
</dbReference>
<dbReference type="PANTHER" id="PTHR42973:SF13">
    <property type="entry name" value="FAD-BINDING PCMH-TYPE DOMAIN-CONTAINING PROTEIN"/>
    <property type="match status" value="1"/>
</dbReference>
<dbReference type="GO" id="GO:0071949">
    <property type="term" value="F:FAD binding"/>
    <property type="evidence" value="ECO:0007669"/>
    <property type="project" value="InterPro"/>
</dbReference>
<evidence type="ECO:0000256" key="1">
    <source>
        <dbReference type="ARBA" id="ARBA00005466"/>
    </source>
</evidence>
<dbReference type="InterPro" id="IPR036318">
    <property type="entry name" value="FAD-bd_PCMH-like_sf"/>
</dbReference>
<dbReference type="PROSITE" id="PS51387">
    <property type="entry name" value="FAD_PCMH"/>
    <property type="match status" value="1"/>
</dbReference>
<evidence type="ECO:0000256" key="4">
    <source>
        <dbReference type="ARBA" id="ARBA00023002"/>
    </source>
</evidence>
<dbReference type="Gene3D" id="3.30.465.10">
    <property type="match status" value="1"/>
</dbReference>
<organism evidence="7 8">
    <name type="scientific">Sclerotinia nivalis</name>
    <dbReference type="NCBI Taxonomy" id="352851"/>
    <lineage>
        <taxon>Eukaryota</taxon>
        <taxon>Fungi</taxon>
        <taxon>Dikarya</taxon>
        <taxon>Ascomycota</taxon>
        <taxon>Pezizomycotina</taxon>
        <taxon>Leotiomycetes</taxon>
        <taxon>Helotiales</taxon>
        <taxon>Sclerotiniaceae</taxon>
        <taxon>Sclerotinia</taxon>
    </lineage>
</organism>
<comment type="similarity">
    <text evidence="1">Belongs to the oxygen-dependent FAD-linked oxidoreductase family.</text>
</comment>
<keyword evidence="4" id="KW-0560">Oxidoreductase</keyword>
<dbReference type="PANTHER" id="PTHR42973">
    <property type="entry name" value="BINDING OXIDOREDUCTASE, PUTATIVE (AFU_ORTHOLOGUE AFUA_1G17690)-RELATED"/>
    <property type="match status" value="1"/>
</dbReference>
<accession>A0A9X0AZL9</accession>
<dbReference type="AlphaFoldDB" id="A0A9X0AZL9"/>
<keyword evidence="5" id="KW-0732">Signal</keyword>
<dbReference type="Gene3D" id="3.40.462.20">
    <property type="match status" value="1"/>
</dbReference>
<evidence type="ECO:0000313" key="7">
    <source>
        <dbReference type="EMBL" id="KAJ8071879.1"/>
    </source>
</evidence>
<sequence>MWFTRLILLAIPLASSTLLNARADENCTSCATSEGSCQQACATLETAFPGRLHYKAADTNFTIWDQKQQQTVYVCRVQPTSAEEVSQVLQVLVENWCRFAVKCGGHSRFPDDSVSVGGVTIDLGLMSSTVVSDDRTSARVGGGALTRQIFAALDPYGLAHVGGRQGQVGIGGFALGGGTSVLSAKHGWALDSILEYEIVLPNATIATVSETQYPDLYYALRGGGNNFGIVTAFNVSVFPQGPVYVGSRAFTDDHAEQVLEEAEKIFTLEDAEDTNIVLEYRYSFSAAQNVGTITTTQRYIEPVMNPPVYNALNAIPAVANLTGTISSLANSTGNIPVLGQSRAIFASLTNYPSVELGKRAIALLKEEMQLLGNSTDIFSTMITYSIPTTAIERMKSRGGNALGIDAEGHLIINLLSVTWPSNADDRAAHALVSRFMASFKQAAEELNVLHPFVYINYANKGDDVFGGYGEENKQRLIAIQKNIDPFGIFTSSGLWRGFFKVR</sequence>
<evidence type="ECO:0000256" key="3">
    <source>
        <dbReference type="ARBA" id="ARBA00022827"/>
    </source>
</evidence>
<dbReference type="InterPro" id="IPR016167">
    <property type="entry name" value="FAD-bd_PCMH_sub1"/>
</dbReference>